<dbReference type="Proteomes" id="UP000015241">
    <property type="component" value="Unassembled WGS sequence"/>
</dbReference>
<sequence length="181" mass="19567">MVHGVSQQAPPQGHRIARTSTAAVRFLLPCPPFTPGLIKTDLALCVTTWGKIAWNKGRAGQANGYRAHLHAGLASSSRKSPVPLHKQRRICQTPAATASSSYAGERGASLELLPSQCCLRCSPSRAWWRRSGPPFVAHRHRACRVAIPQVPLRLKSLYRSPSVAFPKSKQDLLASAAAGTF</sequence>
<reference evidence="1 2" key="1">
    <citation type="journal article" date="2012" name="Science">
        <title>The Paleozoic origin of enzymatic lignin decomposition reconstructed from 31 fungal genomes.</title>
        <authorList>
            <person name="Floudas D."/>
            <person name="Binder M."/>
            <person name="Riley R."/>
            <person name="Barry K."/>
            <person name="Blanchette R.A."/>
            <person name="Henrissat B."/>
            <person name="Martinez A.T."/>
            <person name="Otillar R."/>
            <person name="Spatafora J.W."/>
            <person name="Yadav J.S."/>
            <person name="Aerts A."/>
            <person name="Benoit I."/>
            <person name="Boyd A."/>
            <person name="Carlson A."/>
            <person name="Copeland A."/>
            <person name="Coutinho P.M."/>
            <person name="de Vries R.P."/>
            <person name="Ferreira P."/>
            <person name="Findley K."/>
            <person name="Foster B."/>
            <person name="Gaskell J."/>
            <person name="Glotzer D."/>
            <person name="Gorecki P."/>
            <person name="Heitman J."/>
            <person name="Hesse C."/>
            <person name="Hori C."/>
            <person name="Igarashi K."/>
            <person name="Jurgens J.A."/>
            <person name="Kallen N."/>
            <person name="Kersten P."/>
            <person name="Kohler A."/>
            <person name="Kuees U."/>
            <person name="Kumar T.K.A."/>
            <person name="Kuo A."/>
            <person name="LaButti K."/>
            <person name="Larrondo L.F."/>
            <person name="Lindquist E."/>
            <person name="Ling A."/>
            <person name="Lombard V."/>
            <person name="Lucas S."/>
            <person name="Lundell T."/>
            <person name="Martin R."/>
            <person name="McLaughlin D.J."/>
            <person name="Morgenstern I."/>
            <person name="Morin E."/>
            <person name="Murat C."/>
            <person name="Nagy L.G."/>
            <person name="Nolan M."/>
            <person name="Ohm R.A."/>
            <person name="Patyshakuliyeva A."/>
            <person name="Rokas A."/>
            <person name="Ruiz-Duenas F.J."/>
            <person name="Sabat G."/>
            <person name="Salamov A."/>
            <person name="Samejima M."/>
            <person name="Schmutz J."/>
            <person name="Slot J.C."/>
            <person name="St John F."/>
            <person name="Stenlid J."/>
            <person name="Sun H."/>
            <person name="Sun S."/>
            <person name="Syed K."/>
            <person name="Tsang A."/>
            <person name="Wiebenga A."/>
            <person name="Young D."/>
            <person name="Pisabarro A."/>
            <person name="Eastwood D.C."/>
            <person name="Martin F."/>
            <person name="Cullen D."/>
            <person name="Grigoriev I.V."/>
            <person name="Hibbett D.S."/>
        </authorList>
    </citation>
    <scope>NUCLEOTIDE SEQUENCE</scope>
    <source>
        <strain evidence="2">FP-58527</strain>
    </source>
</reference>
<name>S8DHM3_FOMSC</name>
<gene>
    <name evidence="1" type="ORF">FOMPIDRAFT_1056308</name>
</gene>
<accession>S8DHM3</accession>
<evidence type="ECO:0000313" key="2">
    <source>
        <dbReference type="Proteomes" id="UP000015241"/>
    </source>
</evidence>
<dbReference type="InParanoid" id="S8DHM3"/>
<protein>
    <submittedName>
        <fullName evidence="1">Uncharacterized protein</fullName>
    </submittedName>
</protein>
<dbReference type="EMBL" id="KE504302">
    <property type="protein sequence ID" value="EPS93061.1"/>
    <property type="molecule type" value="Genomic_DNA"/>
</dbReference>
<organism evidence="1 2">
    <name type="scientific">Fomitopsis schrenkii</name>
    <name type="common">Brown rot fungus</name>
    <dbReference type="NCBI Taxonomy" id="2126942"/>
    <lineage>
        <taxon>Eukaryota</taxon>
        <taxon>Fungi</taxon>
        <taxon>Dikarya</taxon>
        <taxon>Basidiomycota</taxon>
        <taxon>Agaricomycotina</taxon>
        <taxon>Agaricomycetes</taxon>
        <taxon>Polyporales</taxon>
        <taxon>Fomitopsis</taxon>
    </lineage>
</organism>
<dbReference type="AlphaFoldDB" id="S8DHM3"/>
<keyword evidence="2" id="KW-1185">Reference proteome</keyword>
<dbReference type="HOGENOM" id="CLU_1489057_0_0_1"/>
<proteinExistence type="predicted"/>
<evidence type="ECO:0000313" key="1">
    <source>
        <dbReference type="EMBL" id="EPS93061.1"/>
    </source>
</evidence>